<gene>
    <name evidence="1" type="ORF">DPEC_G00027190</name>
</gene>
<organism evidence="1 2">
    <name type="scientific">Dallia pectoralis</name>
    <name type="common">Alaska blackfish</name>
    <dbReference type="NCBI Taxonomy" id="75939"/>
    <lineage>
        <taxon>Eukaryota</taxon>
        <taxon>Metazoa</taxon>
        <taxon>Chordata</taxon>
        <taxon>Craniata</taxon>
        <taxon>Vertebrata</taxon>
        <taxon>Euteleostomi</taxon>
        <taxon>Actinopterygii</taxon>
        <taxon>Neopterygii</taxon>
        <taxon>Teleostei</taxon>
        <taxon>Protacanthopterygii</taxon>
        <taxon>Esociformes</taxon>
        <taxon>Umbridae</taxon>
        <taxon>Dallia</taxon>
    </lineage>
</organism>
<comment type="caution">
    <text evidence="1">The sequence shown here is derived from an EMBL/GenBank/DDBJ whole genome shotgun (WGS) entry which is preliminary data.</text>
</comment>
<keyword evidence="2" id="KW-1185">Reference proteome</keyword>
<proteinExistence type="predicted"/>
<dbReference type="Proteomes" id="UP001157502">
    <property type="component" value="Chromosome 2"/>
</dbReference>
<name>A0ACC2HIH3_DALPE</name>
<dbReference type="EMBL" id="CM055729">
    <property type="protein sequence ID" value="KAJ8015540.1"/>
    <property type="molecule type" value="Genomic_DNA"/>
</dbReference>
<accession>A0ACC2HIH3</accession>
<protein>
    <submittedName>
        <fullName evidence="1">Uncharacterized protein</fullName>
    </submittedName>
</protein>
<reference evidence="1" key="1">
    <citation type="submission" date="2021-05" db="EMBL/GenBank/DDBJ databases">
        <authorList>
            <person name="Pan Q."/>
            <person name="Jouanno E."/>
            <person name="Zahm M."/>
            <person name="Klopp C."/>
            <person name="Cabau C."/>
            <person name="Louis A."/>
            <person name="Berthelot C."/>
            <person name="Parey E."/>
            <person name="Roest Crollius H."/>
            <person name="Montfort J."/>
            <person name="Robinson-Rechavi M."/>
            <person name="Bouchez O."/>
            <person name="Lampietro C."/>
            <person name="Lopez Roques C."/>
            <person name="Donnadieu C."/>
            <person name="Postlethwait J."/>
            <person name="Bobe J."/>
            <person name="Dillon D."/>
            <person name="Chandos A."/>
            <person name="von Hippel F."/>
            <person name="Guiguen Y."/>
        </authorList>
    </citation>
    <scope>NUCLEOTIDE SEQUENCE</scope>
    <source>
        <strain evidence="1">YG-Jan2019</strain>
    </source>
</reference>
<sequence>MLVTEHHSVLPPPFPLTPTVSPSLPAAGVKPKGTQIRLASHSRHSKSPQDEKGRCGPGLLLASLPGPNNTSYITPQWWKVKETRAPHLPLPTSPQDVTLIHLRSQVAAPGCCYPTVCRFPQVNCSARMGTTPPYCQWRSCMCSAYKG</sequence>
<evidence type="ECO:0000313" key="2">
    <source>
        <dbReference type="Proteomes" id="UP001157502"/>
    </source>
</evidence>
<evidence type="ECO:0000313" key="1">
    <source>
        <dbReference type="EMBL" id="KAJ8015540.1"/>
    </source>
</evidence>